<evidence type="ECO:0000256" key="1">
    <source>
        <dbReference type="SAM" id="SignalP"/>
    </source>
</evidence>
<accession>A0ABS9YU52</accession>
<reference evidence="2" key="1">
    <citation type="journal article" date="2022" name="ISME J.">
        <title>Identification of active gaseous-alkane degraders at natural gas seeps.</title>
        <authorList>
            <person name="Farhan Ul Haque M."/>
            <person name="Hernandez M."/>
            <person name="Crombie A.T."/>
            <person name="Murrell J.C."/>
        </authorList>
    </citation>
    <scope>NUCLEOTIDE SEQUENCE</scope>
    <source>
        <strain evidence="2">ANDR5</strain>
    </source>
</reference>
<evidence type="ECO:0008006" key="4">
    <source>
        <dbReference type="Google" id="ProtNLM"/>
    </source>
</evidence>
<keyword evidence="3" id="KW-1185">Reference proteome</keyword>
<feature type="chain" id="PRO_5045955740" description="Sulfur globule protein" evidence="1">
    <location>
        <begin position="31"/>
        <end position="84"/>
    </location>
</feature>
<feature type="signal peptide" evidence="1">
    <location>
        <begin position="1"/>
        <end position="30"/>
    </location>
</feature>
<protein>
    <recommendedName>
        <fullName evidence="4">Sulfur globule protein</fullName>
    </recommendedName>
</protein>
<dbReference type="EMBL" id="JAIVFL010000001">
    <property type="protein sequence ID" value="MCI4674328.1"/>
    <property type="molecule type" value="Genomic_DNA"/>
</dbReference>
<organism evidence="2 3">
    <name type="scientific">Candidatus Mycolicibacterium alkanivorans</name>
    <dbReference type="NCBI Taxonomy" id="2954114"/>
    <lineage>
        <taxon>Bacteria</taxon>
        <taxon>Bacillati</taxon>
        <taxon>Actinomycetota</taxon>
        <taxon>Actinomycetes</taxon>
        <taxon>Mycobacteriales</taxon>
        <taxon>Mycobacteriaceae</taxon>
        <taxon>Mycolicibacterium</taxon>
    </lineage>
</organism>
<dbReference type="RefSeq" id="WP_243070773.1">
    <property type="nucleotide sequence ID" value="NZ_JAIVFL010000001.1"/>
</dbReference>
<sequence>MKLTRIAATAALSGALALGGLGLGTGIAYADPGHGHGHGDGGWDDDDDHGDWRGPYYGPAYYGPPSACVNATGPFGYVSGSLCL</sequence>
<name>A0ABS9YU52_9MYCO</name>
<keyword evidence="1" id="KW-0732">Signal</keyword>
<evidence type="ECO:0000313" key="2">
    <source>
        <dbReference type="EMBL" id="MCI4674328.1"/>
    </source>
</evidence>
<dbReference type="Proteomes" id="UP001139068">
    <property type="component" value="Unassembled WGS sequence"/>
</dbReference>
<gene>
    <name evidence="2" type="ORF">K9U37_05045</name>
</gene>
<evidence type="ECO:0000313" key="3">
    <source>
        <dbReference type="Proteomes" id="UP001139068"/>
    </source>
</evidence>
<comment type="caution">
    <text evidence="2">The sequence shown here is derived from an EMBL/GenBank/DDBJ whole genome shotgun (WGS) entry which is preliminary data.</text>
</comment>
<proteinExistence type="predicted"/>